<organism evidence="1 2">
    <name type="scientific">Steroidobacter gossypii</name>
    <dbReference type="NCBI Taxonomy" id="2805490"/>
    <lineage>
        <taxon>Bacteria</taxon>
        <taxon>Pseudomonadati</taxon>
        <taxon>Pseudomonadota</taxon>
        <taxon>Gammaproteobacteria</taxon>
        <taxon>Steroidobacterales</taxon>
        <taxon>Steroidobacteraceae</taxon>
        <taxon>Steroidobacter</taxon>
    </lineage>
</organism>
<proteinExistence type="predicted"/>
<dbReference type="Gene3D" id="1.10.1200.10">
    <property type="entry name" value="ACP-like"/>
    <property type="match status" value="1"/>
</dbReference>
<name>A0ABS1X6N9_9GAMM</name>
<dbReference type="EMBL" id="JAEVLS010000011">
    <property type="protein sequence ID" value="MBM0108891.1"/>
    <property type="molecule type" value="Genomic_DNA"/>
</dbReference>
<accession>A0ABS1X6N9</accession>
<keyword evidence="2" id="KW-1185">Reference proteome</keyword>
<sequence length="110" mass="12532">MQDDRRALTSSQRVLTFQDNHAREIACMTQPIYKSLTAILRDVFDDDAIVATPDLNAQRVNGWDSLGNVRLFLEIERRFSIRFSTPEIASLKDVGQLVTMIEKKCSTVTQ</sequence>
<protein>
    <submittedName>
        <fullName evidence="1">Acyl carrier protein</fullName>
    </submittedName>
</protein>
<gene>
    <name evidence="1" type="ORF">JM946_29535</name>
</gene>
<dbReference type="Proteomes" id="UP000661077">
    <property type="component" value="Unassembled WGS sequence"/>
</dbReference>
<comment type="caution">
    <text evidence="1">The sequence shown here is derived from an EMBL/GenBank/DDBJ whole genome shotgun (WGS) entry which is preliminary data.</text>
</comment>
<dbReference type="SUPFAM" id="SSF47336">
    <property type="entry name" value="ACP-like"/>
    <property type="match status" value="1"/>
</dbReference>
<reference evidence="1 2" key="1">
    <citation type="journal article" date="2021" name="Int. J. Syst. Evol. Microbiol.">
        <title>Steroidobacter gossypii sp. nov., isolated from soil of cotton cropping field.</title>
        <authorList>
            <person name="Huang R."/>
            <person name="Yang S."/>
            <person name="Zhen C."/>
            <person name="Liu W."/>
        </authorList>
    </citation>
    <scope>NUCLEOTIDE SEQUENCE [LARGE SCALE GENOMIC DNA]</scope>
    <source>
        <strain evidence="1 2">S1-65</strain>
    </source>
</reference>
<evidence type="ECO:0000313" key="2">
    <source>
        <dbReference type="Proteomes" id="UP000661077"/>
    </source>
</evidence>
<dbReference type="InterPro" id="IPR036736">
    <property type="entry name" value="ACP-like_sf"/>
</dbReference>
<dbReference type="RefSeq" id="WP_203171064.1">
    <property type="nucleotide sequence ID" value="NZ_JAEVLS010000011.1"/>
</dbReference>
<evidence type="ECO:0000313" key="1">
    <source>
        <dbReference type="EMBL" id="MBM0108891.1"/>
    </source>
</evidence>